<gene>
    <name evidence="1" type="ORF">LSALG_LOCUS24730</name>
</gene>
<protein>
    <submittedName>
        <fullName evidence="1">Uncharacterized protein</fullName>
    </submittedName>
</protein>
<evidence type="ECO:0000313" key="1">
    <source>
        <dbReference type="EMBL" id="CAI9285252.1"/>
    </source>
</evidence>
<dbReference type="AlphaFoldDB" id="A0AA36E7M5"/>
<dbReference type="PANTHER" id="PTHR48463:SF1">
    <property type="entry name" value="DUF223 DOMAIN-CONTAINING PROTEIN"/>
    <property type="match status" value="1"/>
</dbReference>
<keyword evidence="2" id="KW-1185">Reference proteome</keyword>
<evidence type="ECO:0000313" key="2">
    <source>
        <dbReference type="Proteomes" id="UP001177003"/>
    </source>
</evidence>
<proteinExistence type="predicted"/>
<sequence length="125" mass="13905">MSVIEHIPDTLTIPKTWFRFVSKSHLIGLGETPPYYPGALRHVLPHAAHIYVNPDIPETTSLINLYKLSVIITDATNTISVVISETSCQKLLRSSLDKFISDNPLANGNILPRPSPTTKEKQKQC</sequence>
<accession>A0AA36E7M5</accession>
<dbReference type="PANTHER" id="PTHR48463">
    <property type="entry name" value="DUF223 DOMAIN-CONTAINING PROTEIN"/>
    <property type="match status" value="1"/>
</dbReference>
<organism evidence="1 2">
    <name type="scientific">Lactuca saligna</name>
    <name type="common">Willowleaf lettuce</name>
    <dbReference type="NCBI Taxonomy" id="75948"/>
    <lineage>
        <taxon>Eukaryota</taxon>
        <taxon>Viridiplantae</taxon>
        <taxon>Streptophyta</taxon>
        <taxon>Embryophyta</taxon>
        <taxon>Tracheophyta</taxon>
        <taxon>Spermatophyta</taxon>
        <taxon>Magnoliopsida</taxon>
        <taxon>eudicotyledons</taxon>
        <taxon>Gunneridae</taxon>
        <taxon>Pentapetalae</taxon>
        <taxon>asterids</taxon>
        <taxon>campanulids</taxon>
        <taxon>Asterales</taxon>
        <taxon>Asteraceae</taxon>
        <taxon>Cichorioideae</taxon>
        <taxon>Cichorieae</taxon>
        <taxon>Lactucinae</taxon>
        <taxon>Lactuca</taxon>
    </lineage>
</organism>
<reference evidence="1" key="1">
    <citation type="submission" date="2023-04" db="EMBL/GenBank/DDBJ databases">
        <authorList>
            <person name="Vijverberg K."/>
            <person name="Xiong W."/>
            <person name="Schranz E."/>
        </authorList>
    </citation>
    <scope>NUCLEOTIDE SEQUENCE</scope>
</reference>
<dbReference type="EMBL" id="OX465081">
    <property type="protein sequence ID" value="CAI9285252.1"/>
    <property type="molecule type" value="Genomic_DNA"/>
</dbReference>
<name>A0AA36E7M5_LACSI</name>
<dbReference type="Proteomes" id="UP001177003">
    <property type="component" value="Chromosome 5"/>
</dbReference>